<protein>
    <submittedName>
        <fullName evidence="2">Uncharacterized protein</fullName>
    </submittedName>
</protein>
<dbReference type="EMBL" id="BDIP01004660">
    <property type="protein sequence ID" value="GIQ89074.1"/>
    <property type="molecule type" value="Genomic_DNA"/>
</dbReference>
<feature type="compositionally biased region" description="Pro residues" evidence="1">
    <location>
        <begin position="71"/>
        <end position="80"/>
    </location>
</feature>
<evidence type="ECO:0000256" key="1">
    <source>
        <dbReference type="SAM" id="MobiDB-lite"/>
    </source>
</evidence>
<feature type="compositionally biased region" description="Basic residues" evidence="1">
    <location>
        <begin position="348"/>
        <end position="361"/>
    </location>
</feature>
<feature type="region of interest" description="Disordered" evidence="1">
    <location>
        <begin position="69"/>
        <end position="89"/>
    </location>
</feature>
<evidence type="ECO:0000313" key="2">
    <source>
        <dbReference type="EMBL" id="GIQ89074.1"/>
    </source>
</evidence>
<dbReference type="Proteomes" id="UP000265618">
    <property type="component" value="Unassembled WGS sequence"/>
</dbReference>
<feature type="non-terminal residue" evidence="2">
    <location>
        <position position="1"/>
    </location>
</feature>
<gene>
    <name evidence="2" type="ORF">KIPB_011459</name>
</gene>
<organism evidence="2 3">
    <name type="scientific">Kipferlia bialata</name>
    <dbReference type="NCBI Taxonomy" id="797122"/>
    <lineage>
        <taxon>Eukaryota</taxon>
        <taxon>Metamonada</taxon>
        <taxon>Carpediemonas-like organisms</taxon>
        <taxon>Kipferlia</taxon>
    </lineage>
</organism>
<dbReference type="AlphaFoldDB" id="A0A9K3D833"/>
<proteinExistence type="predicted"/>
<evidence type="ECO:0000313" key="3">
    <source>
        <dbReference type="Proteomes" id="UP000265618"/>
    </source>
</evidence>
<keyword evidence="3" id="KW-1185">Reference proteome</keyword>
<comment type="caution">
    <text evidence="2">The sequence shown here is derived from an EMBL/GenBank/DDBJ whole genome shotgun (WGS) entry which is preliminary data.</text>
</comment>
<feature type="region of interest" description="Disordered" evidence="1">
    <location>
        <begin position="203"/>
        <end position="234"/>
    </location>
</feature>
<accession>A0A9K3D833</accession>
<feature type="region of interest" description="Disordered" evidence="1">
    <location>
        <begin position="262"/>
        <end position="365"/>
    </location>
</feature>
<feature type="compositionally biased region" description="Acidic residues" evidence="1">
    <location>
        <begin position="322"/>
        <end position="342"/>
    </location>
</feature>
<sequence>PVRVGATSVTLEIDTPSTPSSPIVIPLVRSHTGLAAFRDTEGDRVCGTEGVEALVAELDRHRASGGWISCPPQPHPPTPPNGDVSPVSSPLPSLSHLIASHCRDISSEYLAATGHLFSGRARLVGPNDTVRGLGDGPSPYQLREASHNGVPTSALTIPPTHLCCICDTLPNGRHTARVVYVTKRGRVRGVDIHVWIYGDSTPGRADTDTACEERDNDDDNDNDNDRDTSVAGDAVQSGVPVFSVVDIDGTVTKANAAVVLPRPSVHSRGRPHRSHPSEDTGTDPIPAEPESVAEGVLTHDPVQPKGSAPIDTDGDIGIGGDIETEGVEGEGEGEGDVDMEAEMEIRDRGRHRRKRGKRGRGKGTMTRIHAAEKAAFVRALCGIACVPVGIGNQESDVCAYTVGGIPRRGILLATGSGVVRAVLPGSGGMATSLGVPCPREALIPTHQLACSAYFHFVTREEGEGE</sequence>
<name>A0A9K3D833_9EUKA</name>
<reference evidence="2 3" key="1">
    <citation type="journal article" date="2018" name="PLoS ONE">
        <title>The draft genome of Kipferlia bialata reveals reductive genome evolution in fornicate parasites.</title>
        <authorList>
            <person name="Tanifuji G."/>
            <person name="Takabayashi S."/>
            <person name="Kume K."/>
            <person name="Takagi M."/>
            <person name="Nakayama T."/>
            <person name="Kamikawa R."/>
            <person name="Inagaki Y."/>
            <person name="Hashimoto T."/>
        </authorList>
    </citation>
    <scope>NUCLEOTIDE SEQUENCE [LARGE SCALE GENOMIC DNA]</scope>
    <source>
        <strain evidence="2">NY0173</strain>
    </source>
</reference>
<feature type="compositionally biased region" description="Basic residues" evidence="1">
    <location>
        <begin position="265"/>
        <end position="274"/>
    </location>
</feature>